<dbReference type="SUPFAM" id="SSF51735">
    <property type="entry name" value="NAD(P)-binding Rossmann-fold domains"/>
    <property type="match status" value="1"/>
</dbReference>
<evidence type="ECO:0008006" key="4">
    <source>
        <dbReference type="Google" id="ProtNLM"/>
    </source>
</evidence>
<dbReference type="Gene3D" id="3.40.50.720">
    <property type="entry name" value="NAD(P)-binding Rossmann-like Domain"/>
    <property type="match status" value="1"/>
</dbReference>
<dbReference type="RefSeq" id="XP_038812253.1">
    <property type="nucleotide sequence ID" value="XM_038951780.1"/>
</dbReference>
<dbReference type="EMBL" id="RCSX01000007">
    <property type="protein sequence ID" value="KAF7932861.1"/>
    <property type="molecule type" value="Genomic_DNA"/>
</dbReference>
<dbReference type="Proteomes" id="UP000783213">
    <property type="component" value="Unassembled WGS sequence"/>
</dbReference>
<dbReference type="GeneID" id="62230934"/>
<organism evidence="2 3">
    <name type="scientific">Botrytis deweyae</name>
    <dbReference type="NCBI Taxonomy" id="2478750"/>
    <lineage>
        <taxon>Eukaryota</taxon>
        <taxon>Fungi</taxon>
        <taxon>Dikarya</taxon>
        <taxon>Ascomycota</taxon>
        <taxon>Pezizomycotina</taxon>
        <taxon>Leotiomycetes</taxon>
        <taxon>Helotiales</taxon>
        <taxon>Sclerotiniaceae</taxon>
        <taxon>Botrytis</taxon>
    </lineage>
</organism>
<keyword evidence="1" id="KW-0560">Oxidoreductase</keyword>
<evidence type="ECO:0000313" key="3">
    <source>
        <dbReference type="Proteomes" id="UP000783213"/>
    </source>
</evidence>
<keyword evidence="3" id="KW-1185">Reference proteome</keyword>
<reference evidence="2 3" key="1">
    <citation type="journal article" date="2020" name="Genome Biol. Evol.">
        <title>Comparative genomics of Sclerotiniaceae.</title>
        <authorList>
            <person name="Valero Jimenez C.A."/>
            <person name="Steentjes M."/>
            <person name="Scholten O.E."/>
            <person name="Van Kan J.A.L."/>
        </authorList>
    </citation>
    <scope>NUCLEOTIDE SEQUENCE [LARGE SCALE GENOMIC DNA]</scope>
    <source>
        <strain evidence="2 3">B1</strain>
    </source>
</reference>
<evidence type="ECO:0000313" key="2">
    <source>
        <dbReference type="EMBL" id="KAF7932861.1"/>
    </source>
</evidence>
<protein>
    <recommendedName>
        <fullName evidence="4">Ketoreductase (KR) domain-containing protein</fullName>
    </recommendedName>
</protein>
<dbReference type="InterPro" id="IPR036291">
    <property type="entry name" value="NAD(P)-bd_dom_sf"/>
</dbReference>
<sequence length="98" mass="11086">MVFTLRLLHSQFIVKVPKPTTCFKGKTIIITDGNTGLGFEAAEYYLKLKASRVILACRSLEKADKAKLELEQTFAIREDILATLQVDWSSYVPGIQFF</sequence>
<comment type="caution">
    <text evidence="2">The sequence shown here is derived from an EMBL/GenBank/DDBJ whole genome shotgun (WGS) entry which is preliminary data.</text>
</comment>
<name>A0ABQ7ISV7_9HELO</name>
<gene>
    <name evidence="2" type="ORF">EAE98_004160</name>
</gene>
<proteinExistence type="predicted"/>
<dbReference type="PANTHER" id="PTHR43157:SF31">
    <property type="entry name" value="PHOSPHATIDYLINOSITOL-GLYCAN BIOSYNTHESIS CLASS F PROTEIN"/>
    <property type="match status" value="1"/>
</dbReference>
<dbReference type="PANTHER" id="PTHR43157">
    <property type="entry name" value="PHOSPHATIDYLINOSITOL-GLYCAN BIOSYNTHESIS CLASS F PROTEIN-RELATED"/>
    <property type="match status" value="1"/>
</dbReference>
<accession>A0ABQ7ISV7</accession>
<evidence type="ECO:0000256" key="1">
    <source>
        <dbReference type="ARBA" id="ARBA00023002"/>
    </source>
</evidence>